<feature type="domain" description="AMP-binding enzyme C-terminal" evidence="4">
    <location>
        <begin position="470"/>
        <end position="545"/>
    </location>
</feature>
<dbReference type="GO" id="GO:0016878">
    <property type="term" value="F:acid-thiol ligase activity"/>
    <property type="evidence" value="ECO:0007669"/>
    <property type="project" value="UniProtKB-ARBA"/>
</dbReference>
<dbReference type="InterPro" id="IPR045851">
    <property type="entry name" value="AMP-bd_C_sf"/>
</dbReference>
<dbReference type="Gene3D" id="3.30.300.30">
    <property type="match status" value="1"/>
</dbReference>
<dbReference type="InterPro" id="IPR000873">
    <property type="entry name" value="AMP-dep_synth/lig_dom"/>
</dbReference>
<evidence type="ECO:0000259" key="3">
    <source>
        <dbReference type="Pfam" id="PF00501"/>
    </source>
</evidence>
<dbReference type="InterPro" id="IPR050237">
    <property type="entry name" value="ATP-dep_AMP-bd_enzyme"/>
</dbReference>
<dbReference type="Pfam" id="PF13193">
    <property type="entry name" value="AMP-binding_C"/>
    <property type="match status" value="1"/>
</dbReference>
<dbReference type="RefSeq" id="WP_123932285.1">
    <property type="nucleotide sequence ID" value="NZ_JBPSDP010000016.1"/>
</dbReference>
<dbReference type="Proteomes" id="UP000267536">
    <property type="component" value="Unassembled WGS sequence"/>
</dbReference>
<dbReference type="PROSITE" id="PS00455">
    <property type="entry name" value="AMP_BINDING"/>
    <property type="match status" value="1"/>
</dbReference>
<dbReference type="InterPro" id="IPR025110">
    <property type="entry name" value="AMP-bd_C"/>
</dbReference>
<protein>
    <submittedName>
        <fullName evidence="5">Long-chain fatty acid--CoA ligase</fullName>
    </submittedName>
</protein>
<feature type="domain" description="AMP-dependent synthetase/ligase" evidence="3">
    <location>
        <begin position="34"/>
        <end position="420"/>
    </location>
</feature>
<evidence type="ECO:0000313" key="5">
    <source>
        <dbReference type="EMBL" id="RPA57659.1"/>
    </source>
</evidence>
<gene>
    <name evidence="5" type="ORF">EF294_17905</name>
</gene>
<organism evidence="5 6">
    <name type="scientific">Gordonia oryzae</name>
    <dbReference type="NCBI Taxonomy" id="2487349"/>
    <lineage>
        <taxon>Bacteria</taxon>
        <taxon>Bacillati</taxon>
        <taxon>Actinomycetota</taxon>
        <taxon>Actinomycetes</taxon>
        <taxon>Mycobacteriales</taxon>
        <taxon>Gordoniaceae</taxon>
        <taxon>Gordonia</taxon>
    </lineage>
</organism>
<dbReference type="PANTHER" id="PTHR43767">
    <property type="entry name" value="LONG-CHAIN-FATTY-ACID--COA LIGASE"/>
    <property type="match status" value="1"/>
</dbReference>
<dbReference type="AlphaFoldDB" id="A0A3N4G422"/>
<dbReference type="Pfam" id="PF00501">
    <property type="entry name" value="AMP-binding"/>
    <property type="match status" value="1"/>
</dbReference>
<evidence type="ECO:0000256" key="2">
    <source>
        <dbReference type="ARBA" id="ARBA00022598"/>
    </source>
</evidence>
<sequence>MSEGLYAARPWSSLYPPGTAGDITTEYVSGLALFDAAVAENPDDVFLIYFDQSLTFAEVDRASRALAITLREHGFSDGDRLGLYVQNNPAFVIGLLAAWRAGGAAVAINPMNKTRELTYLLTDSGAVALLTLDDLYTGVAKGVIESGATSVHTVITCSALDFQTRSDPRLFAELERTRPEGTLDLVTIIDDVVGGDLPEDSPGPDHLAVLAYTSGTTGNPKGAMNTHGNLAFNAQTYRDWTGLKPGEGILGIAPLFHITGLVGHIMFAMIARSPLILAHRFEPSVMLDAIREHRPVFTVAAITAFNALASAPGASADDFESLRILYSGGAPIAPAMGDRLEQVFGAYIHNIYGLTETNSPSHAVPLNVRAPVDPASGALSVGVPVFNTVVRVVDEGGNDVAVGEVGELVTSGPQVVAGYWNKPEATEKSIPGGALHTGDVGFMDADGWFYLVDRKKDMINASGYKVWPREVEDVLYTHPAVREAAVVGVPDDYRGETVKAYVSLREGQSVDPDELIAFCKEQLAAYKYPRSVEVVGDLPKTVTGKILRRELRDQS</sequence>
<evidence type="ECO:0000313" key="6">
    <source>
        <dbReference type="Proteomes" id="UP000267536"/>
    </source>
</evidence>
<dbReference type="EMBL" id="RKMH01000015">
    <property type="protein sequence ID" value="RPA57659.1"/>
    <property type="molecule type" value="Genomic_DNA"/>
</dbReference>
<evidence type="ECO:0000256" key="1">
    <source>
        <dbReference type="ARBA" id="ARBA00006432"/>
    </source>
</evidence>
<keyword evidence="2 5" id="KW-0436">Ligase</keyword>
<comment type="caution">
    <text evidence="5">The sequence shown here is derived from an EMBL/GenBank/DDBJ whole genome shotgun (WGS) entry which is preliminary data.</text>
</comment>
<dbReference type="InterPro" id="IPR042099">
    <property type="entry name" value="ANL_N_sf"/>
</dbReference>
<reference evidence="5 6" key="1">
    <citation type="submission" date="2018-11" db="EMBL/GenBank/DDBJ databases">
        <title>Draft genome sequence of Gordonia sp. RS15-1S isolated from rice stems.</title>
        <authorList>
            <person name="Muangham S."/>
        </authorList>
    </citation>
    <scope>NUCLEOTIDE SEQUENCE [LARGE SCALE GENOMIC DNA]</scope>
    <source>
        <strain evidence="5 6">RS15-1S</strain>
    </source>
</reference>
<name>A0A3N4G422_9ACTN</name>
<dbReference type="FunFam" id="3.30.300.30:FF:000008">
    <property type="entry name" value="2,3-dihydroxybenzoate-AMP ligase"/>
    <property type="match status" value="1"/>
</dbReference>
<dbReference type="Gene3D" id="3.40.50.12780">
    <property type="entry name" value="N-terminal domain of ligase-like"/>
    <property type="match status" value="1"/>
</dbReference>
<proteinExistence type="inferred from homology"/>
<comment type="similarity">
    <text evidence="1">Belongs to the ATP-dependent AMP-binding enzyme family.</text>
</comment>
<dbReference type="InterPro" id="IPR020845">
    <property type="entry name" value="AMP-binding_CS"/>
</dbReference>
<dbReference type="PANTHER" id="PTHR43767:SF1">
    <property type="entry name" value="NONRIBOSOMAL PEPTIDE SYNTHASE PES1 (EUROFUNG)-RELATED"/>
    <property type="match status" value="1"/>
</dbReference>
<dbReference type="OrthoDB" id="9803968at2"/>
<evidence type="ECO:0000259" key="4">
    <source>
        <dbReference type="Pfam" id="PF13193"/>
    </source>
</evidence>
<keyword evidence="6" id="KW-1185">Reference proteome</keyword>
<accession>A0A3N4G422</accession>
<dbReference type="SUPFAM" id="SSF56801">
    <property type="entry name" value="Acetyl-CoA synthetase-like"/>
    <property type="match status" value="1"/>
</dbReference>